<feature type="domain" description="Radical SAM core" evidence="4">
    <location>
        <begin position="15"/>
        <end position="240"/>
    </location>
</feature>
<dbReference type="PANTHER" id="PTHR43432">
    <property type="entry name" value="SLR0285 PROTEIN"/>
    <property type="match status" value="1"/>
</dbReference>
<dbReference type="GO" id="GO:0046872">
    <property type="term" value="F:metal ion binding"/>
    <property type="evidence" value="ECO:0007669"/>
    <property type="project" value="UniProtKB-KW"/>
</dbReference>
<dbReference type="Gene3D" id="3.80.30.30">
    <property type="match status" value="1"/>
</dbReference>
<evidence type="ECO:0000313" key="5">
    <source>
        <dbReference type="EMBL" id="HEF87507.1"/>
    </source>
</evidence>
<gene>
    <name evidence="5" type="ORF">ENP55_04330</name>
</gene>
<dbReference type="EMBL" id="DSJT01000023">
    <property type="protein sequence ID" value="HEF87507.1"/>
    <property type="molecule type" value="Genomic_DNA"/>
</dbReference>
<reference evidence="5" key="1">
    <citation type="journal article" date="2020" name="mSystems">
        <title>Genome- and Community-Level Interaction Insights into Carbon Utilization and Element Cycling Functions of Hydrothermarchaeota in Hydrothermal Sediment.</title>
        <authorList>
            <person name="Zhou Z."/>
            <person name="Liu Y."/>
            <person name="Xu W."/>
            <person name="Pan J."/>
            <person name="Luo Z.H."/>
            <person name="Li M."/>
        </authorList>
    </citation>
    <scope>NUCLEOTIDE SEQUENCE [LARGE SCALE GENOMIC DNA]</scope>
    <source>
        <strain evidence="5">SpSt-23</strain>
    </source>
</reference>
<evidence type="ECO:0000256" key="1">
    <source>
        <dbReference type="ARBA" id="ARBA00022723"/>
    </source>
</evidence>
<dbReference type="SMART" id="SM00729">
    <property type="entry name" value="Elp3"/>
    <property type="match status" value="1"/>
</dbReference>
<dbReference type="InterPro" id="IPR040086">
    <property type="entry name" value="MJ0683-like"/>
</dbReference>
<proteinExistence type="predicted"/>
<dbReference type="GO" id="GO:0051536">
    <property type="term" value="F:iron-sulfur cluster binding"/>
    <property type="evidence" value="ECO:0007669"/>
    <property type="project" value="UniProtKB-KW"/>
</dbReference>
<evidence type="ECO:0000259" key="4">
    <source>
        <dbReference type="PROSITE" id="PS51918"/>
    </source>
</evidence>
<dbReference type="InterPro" id="IPR058240">
    <property type="entry name" value="rSAM_sf"/>
</dbReference>
<accession>A0A7C2G1E0</accession>
<dbReference type="AlphaFoldDB" id="A0A7C2G1E0"/>
<evidence type="ECO:0000256" key="3">
    <source>
        <dbReference type="ARBA" id="ARBA00023014"/>
    </source>
</evidence>
<dbReference type="InterPro" id="IPR007197">
    <property type="entry name" value="rSAM"/>
</dbReference>
<keyword evidence="3" id="KW-0411">Iron-sulfur</keyword>
<dbReference type="Pfam" id="PF04055">
    <property type="entry name" value="Radical_SAM"/>
    <property type="match status" value="1"/>
</dbReference>
<protein>
    <submittedName>
        <fullName evidence="5">Radical SAM protein</fullName>
    </submittedName>
</protein>
<dbReference type="SUPFAM" id="SSF102114">
    <property type="entry name" value="Radical SAM enzymes"/>
    <property type="match status" value="1"/>
</dbReference>
<dbReference type="CDD" id="cd01335">
    <property type="entry name" value="Radical_SAM"/>
    <property type="match status" value="1"/>
</dbReference>
<dbReference type="SFLD" id="SFLDG01084">
    <property type="entry name" value="Uncharacterised_Radical_SAM_Su"/>
    <property type="match status" value="1"/>
</dbReference>
<dbReference type="InterPro" id="IPR006638">
    <property type="entry name" value="Elp3/MiaA/NifB-like_rSAM"/>
</dbReference>
<organism evidence="5">
    <name type="scientific">Thermosphaera aggregans</name>
    <dbReference type="NCBI Taxonomy" id="54254"/>
    <lineage>
        <taxon>Archaea</taxon>
        <taxon>Thermoproteota</taxon>
        <taxon>Thermoprotei</taxon>
        <taxon>Desulfurococcales</taxon>
        <taxon>Desulfurococcaceae</taxon>
        <taxon>Thermosphaera</taxon>
    </lineage>
</organism>
<evidence type="ECO:0000256" key="2">
    <source>
        <dbReference type="ARBA" id="ARBA00023004"/>
    </source>
</evidence>
<sequence>MRVLRVFDPWKSPLCTCPFKYSLHPYTGCSHFCLYCYATSYIGRKPSVPKNRFLDALKTDLLKVKQGSIIELSTSSDPYPPIEEWVELTRNTLTLLLEHGMRVLITTKSYLVRRDVDILSKTPSAVMITITTLNRGVSRILEPDAPSPEDRLEAIRYLKDHRIPVGARIDPVIPGVNDDPLELKDLVDAIVDAGAQHIVTSTYKARGDSLKRLSQAFKDKSLASLYKEKGEIVHGSIYLPKNERARLLQPVISRAVERGITVATCREGLGATFFKAPSCDGSHMIALRKKRVNSIESAGENSGA</sequence>
<keyword evidence="2" id="KW-0408">Iron</keyword>
<dbReference type="PANTHER" id="PTHR43432:SF3">
    <property type="entry name" value="SLR0285 PROTEIN"/>
    <property type="match status" value="1"/>
</dbReference>
<dbReference type="SFLD" id="SFLDS00029">
    <property type="entry name" value="Radical_SAM"/>
    <property type="match status" value="1"/>
</dbReference>
<keyword evidence="1" id="KW-0479">Metal-binding</keyword>
<comment type="caution">
    <text evidence="5">The sequence shown here is derived from an EMBL/GenBank/DDBJ whole genome shotgun (WGS) entry which is preliminary data.</text>
</comment>
<dbReference type="GO" id="GO:0003824">
    <property type="term" value="F:catalytic activity"/>
    <property type="evidence" value="ECO:0007669"/>
    <property type="project" value="InterPro"/>
</dbReference>
<dbReference type="PROSITE" id="PS51918">
    <property type="entry name" value="RADICAL_SAM"/>
    <property type="match status" value="1"/>
</dbReference>
<name>A0A7C2G1E0_9CREN</name>